<dbReference type="Gene3D" id="1.10.3470.10">
    <property type="entry name" value="ABC transporter involved in vitamin B12 uptake, BtuC"/>
    <property type="match status" value="1"/>
</dbReference>
<name>A0ABW7YJM4_9ACTN</name>
<comment type="subcellular location">
    <subcellularLocation>
        <location evidence="1">Cell membrane</location>
        <topology evidence="1">Multi-pass membrane protein</topology>
    </subcellularLocation>
</comment>
<protein>
    <submittedName>
        <fullName evidence="10">FecCD family ABC transporter permease</fullName>
    </submittedName>
</protein>
<evidence type="ECO:0000256" key="5">
    <source>
        <dbReference type="ARBA" id="ARBA00022692"/>
    </source>
</evidence>
<evidence type="ECO:0000256" key="2">
    <source>
        <dbReference type="ARBA" id="ARBA00007935"/>
    </source>
</evidence>
<keyword evidence="7 8" id="KW-0472">Membrane</keyword>
<comment type="similarity">
    <text evidence="2">Belongs to the binding-protein-dependent transport system permease family. FecCD subfamily.</text>
</comment>
<dbReference type="InterPro" id="IPR037294">
    <property type="entry name" value="ABC_BtuC-like"/>
</dbReference>
<evidence type="ECO:0000256" key="6">
    <source>
        <dbReference type="ARBA" id="ARBA00022989"/>
    </source>
</evidence>
<feature type="transmembrane region" description="Helical" evidence="8">
    <location>
        <begin position="346"/>
        <end position="363"/>
    </location>
</feature>
<dbReference type="RefSeq" id="WP_397077930.1">
    <property type="nucleotide sequence ID" value="NZ_JBITGY010000001.1"/>
</dbReference>
<dbReference type="CDD" id="cd06550">
    <property type="entry name" value="TM_ABC_iron-siderophores_like"/>
    <property type="match status" value="1"/>
</dbReference>
<feature type="transmembrane region" description="Helical" evidence="8">
    <location>
        <begin position="191"/>
        <end position="209"/>
    </location>
</feature>
<keyword evidence="9" id="KW-0732">Signal</keyword>
<feature type="chain" id="PRO_5045262838" evidence="9">
    <location>
        <begin position="26"/>
        <end position="399"/>
    </location>
</feature>
<evidence type="ECO:0000256" key="3">
    <source>
        <dbReference type="ARBA" id="ARBA00022448"/>
    </source>
</evidence>
<evidence type="ECO:0000256" key="1">
    <source>
        <dbReference type="ARBA" id="ARBA00004651"/>
    </source>
</evidence>
<comment type="caution">
    <text evidence="10">The sequence shown here is derived from an EMBL/GenBank/DDBJ whole genome shotgun (WGS) entry which is preliminary data.</text>
</comment>
<proteinExistence type="inferred from homology"/>
<keyword evidence="4" id="KW-1003">Cell membrane</keyword>
<feature type="signal peptide" evidence="9">
    <location>
        <begin position="1"/>
        <end position="25"/>
    </location>
</feature>
<organism evidence="10 11">
    <name type="scientific">Nonomuraea typhae</name>
    <dbReference type="NCBI Taxonomy" id="2603600"/>
    <lineage>
        <taxon>Bacteria</taxon>
        <taxon>Bacillati</taxon>
        <taxon>Actinomycetota</taxon>
        <taxon>Actinomycetes</taxon>
        <taxon>Streptosporangiales</taxon>
        <taxon>Streptosporangiaceae</taxon>
        <taxon>Nonomuraea</taxon>
    </lineage>
</organism>
<evidence type="ECO:0000313" key="10">
    <source>
        <dbReference type="EMBL" id="MFI6496048.1"/>
    </source>
</evidence>
<feature type="transmembrane region" description="Helical" evidence="8">
    <location>
        <begin position="267"/>
        <end position="285"/>
    </location>
</feature>
<gene>
    <name evidence="10" type="ORF">ACIBG2_01630</name>
</gene>
<feature type="transmembrane region" description="Helical" evidence="8">
    <location>
        <begin position="215"/>
        <end position="237"/>
    </location>
</feature>
<evidence type="ECO:0000313" key="11">
    <source>
        <dbReference type="Proteomes" id="UP001612741"/>
    </source>
</evidence>
<reference evidence="10 11" key="1">
    <citation type="submission" date="2024-10" db="EMBL/GenBank/DDBJ databases">
        <title>The Natural Products Discovery Center: Release of the First 8490 Sequenced Strains for Exploring Actinobacteria Biosynthetic Diversity.</title>
        <authorList>
            <person name="Kalkreuter E."/>
            <person name="Kautsar S.A."/>
            <person name="Yang D."/>
            <person name="Bader C.D."/>
            <person name="Teijaro C.N."/>
            <person name="Fluegel L."/>
            <person name="Davis C.M."/>
            <person name="Simpson J.R."/>
            <person name="Lauterbach L."/>
            <person name="Steele A.D."/>
            <person name="Gui C."/>
            <person name="Meng S."/>
            <person name="Li G."/>
            <person name="Viehrig K."/>
            <person name="Ye F."/>
            <person name="Su P."/>
            <person name="Kiefer A.F."/>
            <person name="Nichols A."/>
            <person name="Cepeda A.J."/>
            <person name="Yan W."/>
            <person name="Fan B."/>
            <person name="Jiang Y."/>
            <person name="Adhikari A."/>
            <person name="Zheng C.-J."/>
            <person name="Schuster L."/>
            <person name="Cowan T.M."/>
            <person name="Smanski M.J."/>
            <person name="Chevrette M.G."/>
            <person name="De Carvalho L.P.S."/>
            <person name="Shen B."/>
        </authorList>
    </citation>
    <scope>NUCLEOTIDE SEQUENCE [LARGE SCALE GENOMIC DNA]</scope>
    <source>
        <strain evidence="10 11">NPDC050545</strain>
    </source>
</reference>
<keyword evidence="3" id="KW-0813">Transport</keyword>
<evidence type="ECO:0000256" key="7">
    <source>
        <dbReference type="ARBA" id="ARBA00023136"/>
    </source>
</evidence>
<accession>A0ABW7YJM4</accession>
<keyword evidence="5 8" id="KW-0812">Transmembrane</keyword>
<feature type="transmembrane region" description="Helical" evidence="8">
    <location>
        <begin position="62"/>
        <end position="82"/>
    </location>
</feature>
<dbReference type="SUPFAM" id="SSF81345">
    <property type="entry name" value="ABC transporter involved in vitamin B12 uptake, BtuC"/>
    <property type="match status" value="2"/>
</dbReference>
<evidence type="ECO:0000256" key="9">
    <source>
        <dbReference type="SAM" id="SignalP"/>
    </source>
</evidence>
<dbReference type="InterPro" id="IPR000522">
    <property type="entry name" value="ABC_transptr_permease_BtuC"/>
</dbReference>
<evidence type="ECO:0000256" key="4">
    <source>
        <dbReference type="ARBA" id="ARBA00022475"/>
    </source>
</evidence>
<keyword evidence="11" id="KW-1185">Reference proteome</keyword>
<dbReference type="PANTHER" id="PTHR30472">
    <property type="entry name" value="FERRIC ENTEROBACTIN TRANSPORT SYSTEM PERMEASE PROTEIN"/>
    <property type="match status" value="1"/>
</dbReference>
<dbReference type="PANTHER" id="PTHR30472:SF24">
    <property type="entry name" value="FERRIC ENTEROBACTIN TRANSPORT SYSTEM PERMEASE PROTEIN FEPG"/>
    <property type="match status" value="1"/>
</dbReference>
<keyword evidence="6 8" id="KW-1133">Transmembrane helix</keyword>
<evidence type="ECO:0000256" key="8">
    <source>
        <dbReference type="SAM" id="Phobius"/>
    </source>
</evidence>
<sequence>MRLRVLLVWPMLALLAFASFCLAVAAGAGDITLTPGELLPALWGQGEPATLFLVHELRLPRAAVAALAGAAFGMAGALFQAITRNPLASPDMLGITQGAGAAVVAAIVLGTGQVAAGTGASQAEGGLGAASGLDAGQAVGGLGAVSGLDPSHAGGGLGAASGLDPGQAASGGFLFDPAALGDLFAGLSTQALGLVGALAAGLLIYALAWNRGTTGYRIVLVGIGVSWICVSITYYLLSRAEQYQAARALGWLVGNLNDRGWDHARPLALALVVLVPAALLLTRHQRTLQLGDEVARSLGVPVQRARMALLLCGCALAAFATAAAGPVLFVALAAPQVARRLTGAPMPPLTASAFTGATLVVVSDLVSQRLLTDSVLPVGVVTGVLGAPFLLWHLSRAKV</sequence>
<feature type="transmembrane region" description="Helical" evidence="8">
    <location>
        <begin position="305"/>
        <end position="334"/>
    </location>
</feature>
<feature type="transmembrane region" description="Helical" evidence="8">
    <location>
        <begin position="375"/>
        <end position="394"/>
    </location>
</feature>
<dbReference type="Proteomes" id="UP001612741">
    <property type="component" value="Unassembled WGS sequence"/>
</dbReference>
<dbReference type="EMBL" id="JBITGY010000001">
    <property type="protein sequence ID" value="MFI6496048.1"/>
    <property type="molecule type" value="Genomic_DNA"/>
</dbReference>
<dbReference type="Pfam" id="PF01032">
    <property type="entry name" value="FecCD"/>
    <property type="match status" value="2"/>
</dbReference>